<dbReference type="EMBL" id="CAUYUJ010007447">
    <property type="protein sequence ID" value="CAK0820785.1"/>
    <property type="molecule type" value="Genomic_DNA"/>
</dbReference>
<feature type="compositionally biased region" description="Low complexity" evidence="1">
    <location>
        <begin position="45"/>
        <end position="61"/>
    </location>
</feature>
<accession>A0ABN9RUU1</accession>
<dbReference type="Proteomes" id="UP001189429">
    <property type="component" value="Unassembled WGS sequence"/>
</dbReference>
<feature type="non-terminal residue" evidence="2">
    <location>
        <position position="195"/>
    </location>
</feature>
<comment type="caution">
    <text evidence="2">The sequence shown here is derived from an EMBL/GenBank/DDBJ whole genome shotgun (WGS) entry which is preliminary data.</text>
</comment>
<reference evidence="2" key="1">
    <citation type="submission" date="2023-10" db="EMBL/GenBank/DDBJ databases">
        <authorList>
            <person name="Chen Y."/>
            <person name="Shah S."/>
            <person name="Dougan E. K."/>
            <person name="Thang M."/>
            <person name="Chan C."/>
        </authorList>
    </citation>
    <scope>NUCLEOTIDE SEQUENCE [LARGE SCALE GENOMIC DNA]</scope>
</reference>
<feature type="compositionally biased region" description="Basic residues" evidence="1">
    <location>
        <begin position="112"/>
        <end position="122"/>
    </location>
</feature>
<organism evidence="2 3">
    <name type="scientific">Prorocentrum cordatum</name>
    <dbReference type="NCBI Taxonomy" id="2364126"/>
    <lineage>
        <taxon>Eukaryota</taxon>
        <taxon>Sar</taxon>
        <taxon>Alveolata</taxon>
        <taxon>Dinophyceae</taxon>
        <taxon>Prorocentrales</taxon>
        <taxon>Prorocentraceae</taxon>
        <taxon>Prorocentrum</taxon>
    </lineage>
</organism>
<proteinExistence type="predicted"/>
<keyword evidence="3" id="KW-1185">Reference proteome</keyword>
<name>A0ABN9RUU1_9DINO</name>
<feature type="compositionally biased region" description="Basic residues" evidence="1">
    <location>
        <begin position="62"/>
        <end position="80"/>
    </location>
</feature>
<gene>
    <name evidence="2" type="ORF">PCOR1329_LOCUS22330</name>
</gene>
<feature type="compositionally biased region" description="Low complexity" evidence="1">
    <location>
        <begin position="123"/>
        <end position="134"/>
    </location>
</feature>
<feature type="region of interest" description="Disordered" evidence="1">
    <location>
        <begin position="25"/>
        <end position="195"/>
    </location>
</feature>
<protein>
    <submittedName>
        <fullName evidence="2">Uncharacterized protein</fullName>
    </submittedName>
</protein>
<feature type="compositionally biased region" description="Low complexity" evidence="1">
    <location>
        <begin position="81"/>
        <end position="92"/>
    </location>
</feature>
<evidence type="ECO:0000313" key="2">
    <source>
        <dbReference type="EMBL" id="CAK0820785.1"/>
    </source>
</evidence>
<feature type="compositionally biased region" description="Low complexity" evidence="1">
    <location>
        <begin position="141"/>
        <end position="150"/>
    </location>
</feature>
<evidence type="ECO:0000256" key="1">
    <source>
        <dbReference type="SAM" id="MobiDB-lite"/>
    </source>
</evidence>
<evidence type="ECO:0000313" key="3">
    <source>
        <dbReference type="Proteomes" id="UP001189429"/>
    </source>
</evidence>
<feature type="non-terminal residue" evidence="2">
    <location>
        <position position="1"/>
    </location>
</feature>
<sequence>ALALLWHSAVPVHLPPAFCEVPSRCRRPARSPSWPASALRRRSCRSAGRSRPAPCGSGRPWRALRSRAPPRPRPSRRRGPRACSPDSASGTPPRRRGRAPGQPRPAPPSRSSRSRPRARRWPIRSSPSGGSQCTCSRCRRSSSSAPSATPELFPGTSVPRKSKRPPVETPEAARACHRRGRRPEEVRGSATPGEG</sequence>